<evidence type="ECO:0000259" key="5">
    <source>
        <dbReference type="PROSITE" id="PS50002"/>
    </source>
</evidence>
<dbReference type="InterPro" id="IPR036028">
    <property type="entry name" value="SH3-like_dom_sf"/>
</dbReference>
<dbReference type="GO" id="GO:0005085">
    <property type="term" value="F:guanyl-nucleotide exchange factor activity"/>
    <property type="evidence" value="ECO:0007669"/>
    <property type="project" value="UniProtKB-KW"/>
</dbReference>
<dbReference type="Gene3D" id="2.30.30.40">
    <property type="entry name" value="SH3 Domains"/>
    <property type="match status" value="1"/>
</dbReference>
<evidence type="ECO:0000313" key="9">
    <source>
        <dbReference type="EMBL" id="JAP45450.1"/>
    </source>
</evidence>
<dbReference type="SUPFAM" id="SSF48065">
    <property type="entry name" value="DBL homology domain (DH-domain)"/>
    <property type="match status" value="1"/>
</dbReference>
<dbReference type="PANTHER" id="PTHR45818">
    <property type="entry name" value="PROTEIN VAV"/>
    <property type="match status" value="1"/>
</dbReference>
<dbReference type="PROSITE" id="PS00741">
    <property type="entry name" value="DH_1"/>
    <property type="match status" value="1"/>
</dbReference>
<accession>A0A0X3P255</accession>
<dbReference type="SUPFAM" id="SSF47576">
    <property type="entry name" value="Calponin-homology domain, CH-domain"/>
    <property type="match status" value="1"/>
</dbReference>
<dbReference type="Gene3D" id="1.10.418.10">
    <property type="entry name" value="Calponin-like domain"/>
    <property type="match status" value="1"/>
</dbReference>
<dbReference type="GO" id="GO:0005737">
    <property type="term" value="C:cytoplasm"/>
    <property type="evidence" value="ECO:0007669"/>
    <property type="project" value="TreeGrafter"/>
</dbReference>
<feature type="region of interest" description="Disordered" evidence="4">
    <location>
        <begin position="628"/>
        <end position="673"/>
    </location>
</feature>
<dbReference type="InterPro" id="IPR001452">
    <property type="entry name" value="SH3_domain"/>
</dbReference>
<organism evidence="9">
    <name type="scientific">Schistocephalus solidus</name>
    <name type="common">Tapeworm</name>
    <dbReference type="NCBI Taxonomy" id="70667"/>
    <lineage>
        <taxon>Eukaryota</taxon>
        <taxon>Metazoa</taxon>
        <taxon>Spiralia</taxon>
        <taxon>Lophotrochozoa</taxon>
        <taxon>Platyhelminthes</taxon>
        <taxon>Cestoda</taxon>
        <taxon>Eucestoda</taxon>
        <taxon>Diphyllobothriidea</taxon>
        <taxon>Diphyllobothriidae</taxon>
        <taxon>Schistocephalus</taxon>
    </lineage>
</organism>
<feature type="domain" description="SH3" evidence="5">
    <location>
        <begin position="750"/>
        <end position="825"/>
    </location>
</feature>
<dbReference type="Pfam" id="PF00130">
    <property type="entry name" value="C1_1"/>
    <property type="match status" value="1"/>
</dbReference>
<evidence type="ECO:0000259" key="7">
    <source>
        <dbReference type="PROSITE" id="PS50021"/>
    </source>
</evidence>
<dbReference type="PROSITE" id="PS50021">
    <property type="entry name" value="CH"/>
    <property type="match status" value="1"/>
</dbReference>
<dbReference type="InterPro" id="IPR002219">
    <property type="entry name" value="PKC_DAG/PE"/>
</dbReference>
<dbReference type="InterPro" id="IPR000219">
    <property type="entry name" value="DH_dom"/>
</dbReference>
<feature type="domain" description="Phorbol-ester/DAG-type" evidence="8">
    <location>
        <begin position="557"/>
        <end position="606"/>
    </location>
</feature>
<dbReference type="PROSITE" id="PS50010">
    <property type="entry name" value="DH_2"/>
    <property type="match status" value="1"/>
</dbReference>
<dbReference type="Pfam" id="PF22697">
    <property type="entry name" value="SOS1_NGEF_PH"/>
    <property type="match status" value="1"/>
</dbReference>
<evidence type="ECO:0000256" key="4">
    <source>
        <dbReference type="SAM" id="MobiDB-lite"/>
    </source>
</evidence>
<gene>
    <name evidence="9" type="ORF">TR92339</name>
</gene>
<dbReference type="InterPro" id="IPR011993">
    <property type="entry name" value="PH-like_dom_sf"/>
</dbReference>
<evidence type="ECO:0000259" key="6">
    <source>
        <dbReference type="PROSITE" id="PS50010"/>
    </source>
</evidence>
<dbReference type="CDD" id="cd21201">
    <property type="entry name" value="CH_VAV"/>
    <property type="match status" value="1"/>
</dbReference>
<dbReference type="CDD" id="cd00160">
    <property type="entry name" value="RhoGEF"/>
    <property type="match status" value="1"/>
</dbReference>
<feature type="compositionally biased region" description="Polar residues" evidence="4">
    <location>
        <begin position="656"/>
        <end position="668"/>
    </location>
</feature>
<dbReference type="EMBL" id="GEEE01017775">
    <property type="protein sequence ID" value="JAP45450.1"/>
    <property type="molecule type" value="Transcribed_RNA"/>
</dbReference>
<dbReference type="Gene3D" id="2.30.29.30">
    <property type="entry name" value="Pleckstrin-homology domain (PH domain)/Phosphotyrosine-binding domain (PTB)"/>
    <property type="match status" value="1"/>
</dbReference>
<keyword evidence="1 3" id="KW-0728">SH3 domain</keyword>
<evidence type="ECO:0000256" key="3">
    <source>
        <dbReference type="PROSITE-ProRule" id="PRU00192"/>
    </source>
</evidence>
<dbReference type="InterPro" id="IPR036872">
    <property type="entry name" value="CH_dom_sf"/>
</dbReference>
<dbReference type="InterPro" id="IPR055251">
    <property type="entry name" value="SOS1_NGEF_PH"/>
</dbReference>
<dbReference type="PANTHER" id="PTHR45818:SF3">
    <property type="entry name" value="PROTEIN VAV"/>
    <property type="match status" value="1"/>
</dbReference>
<dbReference type="InterPro" id="IPR035899">
    <property type="entry name" value="DBL_dom_sf"/>
</dbReference>
<dbReference type="AlphaFoldDB" id="A0A0X3P255"/>
<keyword evidence="2" id="KW-0344">Guanine-nucleotide releasing factor</keyword>
<evidence type="ECO:0000259" key="8">
    <source>
        <dbReference type="PROSITE" id="PS50081"/>
    </source>
</evidence>
<dbReference type="SUPFAM" id="SSF50044">
    <property type="entry name" value="SH3-domain"/>
    <property type="match status" value="1"/>
</dbReference>
<dbReference type="Pfam" id="PF00621">
    <property type="entry name" value="RhoGEF"/>
    <property type="match status" value="1"/>
</dbReference>
<dbReference type="SMART" id="SM00109">
    <property type="entry name" value="C1"/>
    <property type="match status" value="1"/>
</dbReference>
<evidence type="ECO:0000256" key="1">
    <source>
        <dbReference type="ARBA" id="ARBA00022443"/>
    </source>
</evidence>
<dbReference type="InterPro" id="IPR001331">
    <property type="entry name" value="GDS_CDC24_CS"/>
</dbReference>
<dbReference type="GO" id="GO:0035556">
    <property type="term" value="P:intracellular signal transduction"/>
    <property type="evidence" value="ECO:0007669"/>
    <property type="project" value="InterPro"/>
</dbReference>
<protein>
    <recommendedName>
        <fullName evidence="10">Guanine nucleotide exchange factor VAV2</fullName>
    </recommendedName>
</protein>
<proteinExistence type="predicted"/>
<name>A0A0X3P255_SCHSO</name>
<dbReference type="Gene3D" id="3.30.60.20">
    <property type="match status" value="1"/>
</dbReference>
<dbReference type="SMART" id="SM00325">
    <property type="entry name" value="RhoGEF"/>
    <property type="match status" value="1"/>
</dbReference>
<feature type="domain" description="Calponin-homology (CH)" evidence="7">
    <location>
        <begin position="26"/>
        <end position="147"/>
    </location>
</feature>
<dbReference type="InterPro" id="IPR001715">
    <property type="entry name" value="CH_dom"/>
</dbReference>
<dbReference type="Pfam" id="PF00307">
    <property type="entry name" value="CH"/>
    <property type="match status" value="1"/>
</dbReference>
<evidence type="ECO:0008006" key="10">
    <source>
        <dbReference type="Google" id="ProtNLM"/>
    </source>
</evidence>
<dbReference type="PROSITE" id="PS50081">
    <property type="entry name" value="ZF_DAG_PE_2"/>
    <property type="match status" value="1"/>
</dbReference>
<dbReference type="Gene3D" id="1.20.900.10">
    <property type="entry name" value="Dbl homology (DH) domain"/>
    <property type="match status" value="1"/>
</dbReference>
<dbReference type="CDD" id="cd20810">
    <property type="entry name" value="C1_VAV"/>
    <property type="match status" value="1"/>
</dbReference>
<dbReference type="GO" id="GO:0016477">
    <property type="term" value="P:cell migration"/>
    <property type="evidence" value="ECO:0007669"/>
    <property type="project" value="TreeGrafter"/>
</dbReference>
<evidence type="ECO:0000256" key="2">
    <source>
        <dbReference type="ARBA" id="ARBA00022658"/>
    </source>
</evidence>
<dbReference type="PROSITE" id="PS50002">
    <property type="entry name" value="SH3"/>
    <property type="match status" value="1"/>
</dbReference>
<dbReference type="SUPFAM" id="SSF50729">
    <property type="entry name" value="PH domain-like"/>
    <property type="match status" value="1"/>
</dbReference>
<dbReference type="SMART" id="SM00326">
    <property type="entry name" value="SH3"/>
    <property type="match status" value="1"/>
</dbReference>
<sequence>MLEAAVSLEMSENLLDLESVTHKKEDEVWRQCAEWLFRCRVLPADHPALSTDANALILLQALMNGVSLCHLLSNLSDGEVDPLTMKDFSPRPQQSQFLCCQNIRLFTHLCSDEFGIANNYLIEPSDLYQAKNFGKVIELLSVLSFCPRAQKTGIPGFPSADIDLQAPHEYYNNLEEIAASMDDMEIEAKSHYADIDECTKEMIYDTIVHGGPKISHSSSAEEQSSTPRACCIREIVSTEKNYVDSLKMLLEKYKYPLMKVLSAQEIDEIFKYIEDLHTIHRDLLSNINLATSSTVNFLRLGEVFIKVRDRLLIYGEYCGHLQKAQTLVTEILRNDVEKKTKIEICQSQSENYSKFHLTELLAVPIQRVLKYHLLLEQLWKLTDDDHPEKAELAESFGCMRELAQTINEVKRDLDTLSSIDQIQASIVEITLPPGKKLSSYGRRQIDGELRVLNHQDSKSKIRHVFLFDKALLLCKTRGDVFTFMAAYHIVKGTPQEFALPAKKGGKFPYEFILPIAGDREEVALTFFAKSEEARASWMRAAITVLDNLFPPGAKDNGYHFEMNTFKQTSYCCICRKLLQGCFYQGYRCRETGLAAHKACLPKVSQCLPPRYPSPIPPAPPLPPPIGNCTMRGRGGPQFRQVNGNGPPLNPVRPISRNPSSVSNDSDTPSAVCRPLNTTISSASASSTATTATTLSASNSFDADVFDDGLKSELSGTGGWSRPPISSYSQTLCTRRSPMSLASLAGSATSRQLITVTALKAYTGEPPPPPPIGISVKDVAAIHPLFFDVGDRISLLQPFEGSVWLQGRLNDREGWFPATHVEFANGERLPDGRSRFSLTEFSLTTREGEVLDMGGPDSLQATSSVSTPADLSAIWLVLNPTHVSCFPWSPQSWDHVFTAFALRFCMESLEFSSALCMMFPRFCLRVFSPY</sequence>
<feature type="domain" description="DH" evidence="6">
    <location>
        <begin position="227"/>
        <end position="409"/>
    </location>
</feature>
<reference evidence="9" key="1">
    <citation type="submission" date="2016-01" db="EMBL/GenBank/DDBJ databases">
        <title>Reference transcriptome for the parasite Schistocephalus solidus: insights into the molecular evolution of parasitism.</title>
        <authorList>
            <person name="Hebert F.O."/>
            <person name="Grambauer S."/>
            <person name="Barber I."/>
            <person name="Landry C.R."/>
            <person name="Aubin-Horth N."/>
        </authorList>
    </citation>
    <scope>NUCLEOTIDE SEQUENCE</scope>
</reference>